<dbReference type="Gene3D" id="3.40.30.10">
    <property type="entry name" value="Glutaredoxin"/>
    <property type="match status" value="1"/>
</dbReference>
<reference evidence="1 2" key="1">
    <citation type="submission" date="2016-02" db="EMBL/GenBank/DDBJ databases">
        <authorList>
            <consortium name="Pathogen Informatics"/>
        </authorList>
    </citation>
    <scope>NUCLEOTIDE SEQUENCE [LARGE SCALE GENOMIC DNA]</scope>
    <source>
        <strain evidence="1 2">SS999</strain>
    </source>
</reference>
<name>A0A0N0VBE5_STRSU</name>
<dbReference type="RefSeq" id="WP_029175147.1">
    <property type="nucleotide sequence ID" value="NZ_CEGV01000052.1"/>
</dbReference>
<evidence type="ECO:0000313" key="2">
    <source>
        <dbReference type="Proteomes" id="UP000075182"/>
    </source>
</evidence>
<evidence type="ECO:0000313" key="1">
    <source>
        <dbReference type="EMBL" id="CYX72027.1"/>
    </source>
</evidence>
<dbReference type="PATRIC" id="fig|1307.472.peg.1810"/>
<protein>
    <submittedName>
        <fullName evidence="1">Thioredoxin</fullName>
    </submittedName>
</protein>
<dbReference type="EMBL" id="FIMD01000009">
    <property type="protein sequence ID" value="CYX72027.1"/>
    <property type="molecule type" value="Genomic_DNA"/>
</dbReference>
<gene>
    <name evidence="1" type="ORF">ERS132536_01271</name>
</gene>
<sequence>MKLYYIIDAYCGWTYGFNHIFTKFMQDHPDIEIEVINGGLFVGDNKKKMVDFQQAQTINKQIESYYQMSFGDNYNQLFKDKDFTMDSLGPARAYSVLKNYVETPNHAQLTLDIQALFFEDGLDLSQADSYTSLIGSYQLPTKAMEELSSNLKQPESLHPDFIKAYEMGVTPFPTLLLEKDGNFFNLINQVRTVDDLEKNFQEAVAQ</sequence>
<dbReference type="Proteomes" id="UP000075182">
    <property type="component" value="Unassembled WGS sequence"/>
</dbReference>
<dbReference type="Gene3D" id="1.10.472.60">
    <property type="entry name" value="putative protein disulfide isomerase domain"/>
    <property type="match status" value="1"/>
</dbReference>
<dbReference type="InterPro" id="IPR036249">
    <property type="entry name" value="Thioredoxin-like_sf"/>
</dbReference>
<organism evidence="1 2">
    <name type="scientific">Streptococcus suis</name>
    <dbReference type="NCBI Taxonomy" id="1307"/>
    <lineage>
        <taxon>Bacteria</taxon>
        <taxon>Bacillati</taxon>
        <taxon>Bacillota</taxon>
        <taxon>Bacilli</taxon>
        <taxon>Lactobacillales</taxon>
        <taxon>Streptococcaceae</taxon>
        <taxon>Streptococcus</taxon>
    </lineage>
</organism>
<accession>A0A0N0VBE5</accession>
<proteinExistence type="predicted"/>
<dbReference type="AlphaFoldDB" id="A0A0N0VBE5"/>
<dbReference type="SUPFAM" id="SSF52833">
    <property type="entry name" value="Thioredoxin-like"/>
    <property type="match status" value="1"/>
</dbReference>